<dbReference type="EMBL" id="LAZR01037905">
    <property type="protein sequence ID" value="KKL20950.1"/>
    <property type="molecule type" value="Genomic_DNA"/>
</dbReference>
<sequence length="64" mass="7561">MRFNIEVSHLKPVKVGNPLAIFWPGKVKWYKYPRLMYPGERGRFLGGFNLANWIVRVNATWRPS</sequence>
<comment type="caution">
    <text evidence="1">The sequence shown here is derived from an EMBL/GenBank/DDBJ whole genome shotgun (WGS) entry which is preliminary data.</text>
</comment>
<evidence type="ECO:0000313" key="1">
    <source>
        <dbReference type="EMBL" id="KKL20950.1"/>
    </source>
</evidence>
<protein>
    <submittedName>
        <fullName evidence="1">Uncharacterized protein</fullName>
    </submittedName>
</protein>
<gene>
    <name evidence="1" type="ORF">LCGC14_2450340</name>
</gene>
<dbReference type="AlphaFoldDB" id="A0A0F9BGQ8"/>
<organism evidence="1">
    <name type="scientific">marine sediment metagenome</name>
    <dbReference type="NCBI Taxonomy" id="412755"/>
    <lineage>
        <taxon>unclassified sequences</taxon>
        <taxon>metagenomes</taxon>
        <taxon>ecological metagenomes</taxon>
    </lineage>
</organism>
<proteinExistence type="predicted"/>
<accession>A0A0F9BGQ8</accession>
<name>A0A0F9BGQ8_9ZZZZ</name>
<reference evidence="1" key="1">
    <citation type="journal article" date="2015" name="Nature">
        <title>Complex archaea that bridge the gap between prokaryotes and eukaryotes.</title>
        <authorList>
            <person name="Spang A."/>
            <person name="Saw J.H."/>
            <person name="Jorgensen S.L."/>
            <person name="Zaremba-Niedzwiedzka K."/>
            <person name="Martijn J."/>
            <person name="Lind A.E."/>
            <person name="van Eijk R."/>
            <person name="Schleper C."/>
            <person name="Guy L."/>
            <person name="Ettema T.J."/>
        </authorList>
    </citation>
    <scope>NUCLEOTIDE SEQUENCE</scope>
</reference>